<dbReference type="Proteomes" id="UP000183760">
    <property type="component" value="Unassembled WGS sequence"/>
</dbReference>
<dbReference type="PANTHER" id="PTHR13158:SF5">
    <property type="entry name" value="NAD KINASE 2, MITOCHONDRIAL"/>
    <property type="match status" value="1"/>
</dbReference>
<evidence type="ECO:0000313" key="4">
    <source>
        <dbReference type="Proteomes" id="UP000321514"/>
    </source>
</evidence>
<keyword evidence="1" id="KW-0418">Kinase</keyword>
<dbReference type="InterPro" id="IPR017438">
    <property type="entry name" value="ATP-NAD_kinase_N"/>
</dbReference>
<keyword evidence="1" id="KW-0808">Transferase</keyword>
<evidence type="ECO:0000313" key="1">
    <source>
        <dbReference type="EMBL" id="GEN07089.1"/>
    </source>
</evidence>
<dbReference type="STRING" id="1334629.MFUL124B02_37865"/>
<dbReference type="GO" id="GO:0019674">
    <property type="term" value="P:NAD+ metabolic process"/>
    <property type="evidence" value="ECO:0007669"/>
    <property type="project" value="InterPro"/>
</dbReference>
<reference evidence="2 3" key="1">
    <citation type="submission" date="2016-10" db="EMBL/GenBank/DDBJ databases">
        <authorList>
            <person name="Varghese N."/>
            <person name="Submissions S."/>
        </authorList>
    </citation>
    <scope>NUCLEOTIDE SEQUENCE [LARGE SCALE GENOMIC DNA]</scope>
    <source>
        <strain evidence="2 3">DSM 16525</strain>
    </source>
</reference>
<name>A0A511SYX9_MYXFU</name>
<protein>
    <submittedName>
        <fullName evidence="1">Sugar kinase</fullName>
    </submittedName>
</protein>
<dbReference type="EMBL" id="BJXR01000020">
    <property type="protein sequence ID" value="GEN07089.1"/>
    <property type="molecule type" value="Genomic_DNA"/>
</dbReference>
<gene>
    <name evidence="1" type="ORF">MFU01_21260</name>
    <name evidence="2" type="ORF">SAMN05443572_104286</name>
</gene>
<dbReference type="EMBL" id="FOIB01000004">
    <property type="protein sequence ID" value="SEU00181.1"/>
    <property type="molecule type" value="Genomic_DNA"/>
</dbReference>
<dbReference type="GO" id="GO:0003951">
    <property type="term" value="F:NAD+ kinase activity"/>
    <property type="evidence" value="ECO:0007669"/>
    <property type="project" value="InterPro"/>
</dbReference>
<dbReference type="InterPro" id="IPR016064">
    <property type="entry name" value="NAD/diacylglycerol_kinase_sf"/>
</dbReference>
<dbReference type="OrthoDB" id="1889537at2"/>
<dbReference type="PANTHER" id="PTHR13158">
    <property type="match status" value="1"/>
</dbReference>
<dbReference type="Proteomes" id="UP000321514">
    <property type="component" value="Unassembled WGS sequence"/>
</dbReference>
<dbReference type="Gene3D" id="2.60.200.30">
    <property type="entry name" value="Probable inorganic polyphosphate/atp-NAD kinase, domain 2"/>
    <property type="match status" value="1"/>
</dbReference>
<evidence type="ECO:0000313" key="2">
    <source>
        <dbReference type="EMBL" id="SEU00181.1"/>
    </source>
</evidence>
<accession>A0A511SYX9</accession>
<dbReference type="SUPFAM" id="SSF111331">
    <property type="entry name" value="NAD kinase/diacylglycerol kinase-like"/>
    <property type="match status" value="1"/>
</dbReference>
<evidence type="ECO:0000313" key="3">
    <source>
        <dbReference type="Proteomes" id="UP000183760"/>
    </source>
</evidence>
<sequence>MFEKILLVTRRTRLAGLVERFNTKKQARFYVENAGQDFDEFEREDQAYARSVDRLRDSLDVGLPVQQVDRSLVPTFLFTGKEIVVVAGQDGLVANVAKYVGEQPLVGVNPDPDRFDGVLLPYEVPGARAAVRKVLEGKARTRGVTLAEARLEDGQRLLAFNDLFIGARTHVSARYRLSHGGQEEAQSSSGVLVSTGAGSSGWLSSVFTLARALTARTGGVPGEAWRLSWEEPRLAFVVREPFVSRNSSAELVGGFVTPEQELVLESRMPSGGVIFSDGMEEDFLAFGAGARAHIRPAKQRARLVMA</sequence>
<keyword evidence="3" id="KW-1185">Reference proteome</keyword>
<proteinExistence type="predicted"/>
<dbReference type="InterPro" id="IPR017437">
    <property type="entry name" value="ATP-NAD_kinase_PpnK-typ_C"/>
</dbReference>
<comment type="caution">
    <text evidence="1">The sequence shown here is derived from an EMBL/GenBank/DDBJ whole genome shotgun (WGS) entry which is preliminary data.</text>
</comment>
<dbReference type="AlphaFoldDB" id="A0A511SYX9"/>
<dbReference type="RefSeq" id="WP_046716361.1">
    <property type="nucleotide sequence ID" value="NZ_BJXR01000020.1"/>
</dbReference>
<reference evidence="1 4" key="2">
    <citation type="submission" date="2019-07" db="EMBL/GenBank/DDBJ databases">
        <title>Whole genome shotgun sequence of Myxococcus fulvus NBRC 100333.</title>
        <authorList>
            <person name="Hosoyama A."/>
            <person name="Uohara A."/>
            <person name="Ohji S."/>
            <person name="Ichikawa N."/>
        </authorList>
    </citation>
    <scope>NUCLEOTIDE SEQUENCE [LARGE SCALE GENOMIC DNA]</scope>
    <source>
        <strain evidence="1 4">NBRC 100333</strain>
    </source>
</reference>
<organism evidence="1 4">
    <name type="scientific">Myxococcus fulvus</name>
    <dbReference type="NCBI Taxonomy" id="33"/>
    <lineage>
        <taxon>Bacteria</taxon>
        <taxon>Pseudomonadati</taxon>
        <taxon>Myxococcota</taxon>
        <taxon>Myxococcia</taxon>
        <taxon>Myxococcales</taxon>
        <taxon>Cystobacterineae</taxon>
        <taxon>Myxococcaceae</taxon>
        <taxon>Myxococcus</taxon>
    </lineage>
</organism>
<dbReference type="Gene3D" id="3.40.50.10330">
    <property type="entry name" value="Probable inorganic polyphosphate/atp-NAD kinase, domain 1"/>
    <property type="match status" value="1"/>
</dbReference>